<comment type="subcellular location">
    <subcellularLocation>
        <location evidence="1">Cell envelope</location>
    </subcellularLocation>
</comment>
<accession>A0AAW4KW56</accession>
<dbReference type="GO" id="GO:0042279">
    <property type="term" value="F:nitrite reductase (cytochrome, ammonia-forming) activity"/>
    <property type="evidence" value="ECO:0007669"/>
    <property type="project" value="UniProtKB-EC"/>
</dbReference>
<evidence type="ECO:0000256" key="5">
    <source>
        <dbReference type="ARBA" id="ARBA00022723"/>
    </source>
</evidence>
<evidence type="ECO:0000256" key="4">
    <source>
        <dbReference type="ARBA" id="ARBA00022617"/>
    </source>
</evidence>
<evidence type="ECO:0000256" key="3">
    <source>
        <dbReference type="ARBA" id="ARBA00011887"/>
    </source>
</evidence>
<dbReference type="InterPro" id="IPR036280">
    <property type="entry name" value="Multihaem_cyt_sf"/>
</dbReference>
<evidence type="ECO:0000256" key="10">
    <source>
        <dbReference type="ARBA" id="ARBA00049131"/>
    </source>
</evidence>
<dbReference type="GO" id="GO:0019645">
    <property type="term" value="P:anaerobic electron transport chain"/>
    <property type="evidence" value="ECO:0007669"/>
    <property type="project" value="TreeGrafter"/>
</dbReference>
<keyword evidence="8" id="KW-0560">Oxidoreductase</keyword>
<organism evidence="12 13">
    <name type="scientific">Geoanaerobacter pelophilus</name>
    <dbReference type="NCBI Taxonomy" id="60036"/>
    <lineage>
        <taxon>Bacteria</taxon>
        <taxon>Pseudomonadati</taxon>
        <taxon>Thermodesulfobacteriota</taxon>
        <taxon>Desulfuromonadia</taxon>
        <taxon>Geobacterales</taxon>
        <taxon>Geobacteraceae</taxon>
        <taxon>Geoanaerobacter</taxon>
    </lineage>
</organism>
<dbReference type="AlphaFoldDB" id="A0AAW4KW56"/>
<keyword evidence="9" id="KW-0408">Iron</keyword>
<dbReference type="Gene3D" id="3.90.10.10">
    <property type="entry name" value="Cytochrome C3"/>
    <property type="match status" value="1"/>
</dbReference>
<dbReference type="InterPro" id="IPR003321">
    <property type="entry name" value="Cyt_c552"/>
</dbReference>
<evidence type="ECO:0000256" key="7">
    <source>
        <dbReference type="ARBA" id="ARBA00022837"/>
    </source>
</evidence>
<dbReference type="Proteomes" id="UP000811899">
    <property type="component" value="Unassembled WGS sequence"/>
</dbReference>
<feature type="chain" id="PRO_5043879271" description="nitrite reductase (cytochrome; ammonia-forming)" evidence="11">
    <location>
        <begin position="22"/>
        <end position="358"/>
    </location>
</feature>
<comment type="caution">
    <text evidence="12">The sequence shown here is derived from an EMBL/GenBank/DDBJ whole genome shotgun (WGS) entry which is preliminary data.</text>
</comment>
<dbReference type="PANTHER" id="PTHR30633">
    <property type="entry name" value="CYTOCHROME C-552 RESPIRATORY NITRITE REDUCTASE"/>
    <property type="match status" value="1"/>
</dbReference>
<reference evidence="12 13" key="1">
    <citation type="submission" date="2021-05" db="EMBL/GenBank/DDBJ databases">
        <title>The draft genome of Geobacter pelophilus DSM 12255.</title>
        <authorList>
            <person name="Xu Z."/>
            <person name="Masuda Y."/>
            <person name="Itoh H."/>
            <person name="Senoo K."/>
        </authorList>
    </citation>
    <scope>NUCLEOTIDE SEQUENCE [LARGE SCALE GENOMIC DNA]</scope>
    <source>
        <strain evidence="12 13">DSM 12255</strain>
    </source>
</reference>
<evidence type="ECO:0000256" key="11">
    <source>
        <dbReference type="SAM" id="SignalP"/>
    </source>
</evidence>
<dbReference type="GO" id="GO:0020037">
    <property type="term" value="F:heme binding"/>
    <property type="evidence" value="ECO:0007669"/>
    <property type="project" value="TreeGrafter"/>
</dbReference>
<dbReference type="EC" id="1.7.2.2" evidence="3"/>
<dbReference type="SUPFAM" id="SSF48695">
    <property type="entry name" value="Multiheme cytochromes"/>
    <property type="match status" value="1"/>
</dbReference>
<dbReference type="GO" id="GO:0030288">
    <property type="term" value="C:outer membrane-bounded periplasmic space"/>
    <property type="evidence" value="ECO:0007669"/>
    <property type="project" value="TreeGrafter"/>
</dbReference>
<proteinExistence type="inferred from homology"/>
<dbReference type="PANTHER" id="PTHR30633:SF0">
    <property type="entry name" value="CYTOCHROME C-552"/>
    <property type="match status" value="1"/>
</dbReference>
<feature type="signal peptide" evidence="11">
    <location>
        <begin position="1"/>
        <end position="21"/>
    </location>
</feature>
<keyword evidence="5" id="KW-0479">Metal-binding</keyword>
<evidence type="ECO:0000256" key="1">
    <source>
        <dbReference type="ARBA" id="ARBA00004196"/>
    </source>
</evidence>
<evidence type="ECO:0000256" key="8">
    <source>
        <dbReference type="ARBA" id="ARBA00023002"/>
    </source>
</evidence>
<name>A0AAW4KW56_9BACT</name>
<dbReference type="GO" id="GO:0046872">
    <property type="term" value="F:metal ion binding"/>
    <property type="evidence" value="ECO:0007669"/>
    <property type="project" value="UniProtKB-KW"/>
</dbReference>
<gene>
    <name evidence="12" type="ORF">KI809_00605</name>
</gene>
<evidence type="ECO:0000313" key="12">
    <source>
        <dbReference type="EMBL" id="MBT0662791.1"/>
    </source>
</evidence>
<keyword evidence="7" id="KW-0106">Calcium</keyword>
<dbReference type="EMBL" id="JAHCVJ010000001">
    <property type="protein sequence ID" value="MBT0662791.1"/>
    <property type="molecule type" value="Genomic_DNA"/>
</dbReference>
<keyword evidence="4" id="KW-0349">Heme</keyword>
<evidence type="ECO:0000256" key="9">
    <source>
        <dbReference type="ARBA" id="ARBA00023004"/>
    </source>
</evidence>
<sequence length="358" mass="39442">MAYLISIVLLVMSLSVATAQAASSFTPFHLDRQKLPYGCGSCHVGFEFRSGGGQEGCLSCHGNPAKRKTGLIRSTADLVDFEKELKKTYHHPILESKNLHSNKEILPEIDHKAPRHSDCVDCHSPHLVSSSNKFAGIKGKKNGNILTDVTTEYQLCYLCHSDSANLPGRFVNKRIEFAVSNPSFHPIEGEGKNLAVVSLIRPYKEKKTTANDVSVLKCGDCHGSDDANSPAGPHSSIYQYILRENYSARDNETESIFAYSLCYKCHNRNSILADESFKFHSMHIKGKKSSMPGNGGTSCHTCHTSHGSTENRYLIRFNTDIVSASSSGMLKFKEKGAGTFRGECFLTCHGVDHNPKSY</sequence>
<comment type="catalytic activity">
    <reaction evidence="10">
        <text>6 Fe(III)-[cytochrome c] + NH4(+) + 2 H2O = 6 Fe(II)-[cytochrome c] + nitrite + 8 H(+)</text>
        <dbReference type="Rhea" id="RHEA:13089"/>
        <dbReference type="Rhea" id="RHEA-COMP:10350"/>
        <dbReference type="Rhea" id="RHEA-COMP:14399"/>
        <dbReference type="ChEBI" id="CHEBI:15377"/>
        <dbReference type="ChEBI" id="CHEBI:15378"/>
        <dbReference type="ChEBI" id="CHEBI:16301"/>
        <dbReference type="ChEBI" id="CHEBI:28938"/>
        <dbReference type="ChEBI" id="CHEBI:29033"/>
        <dbReference type="ChEBI" id="CHEBI:29034"/>
        <dbReference type="EC" id="1.7.2.2"/>
    </reaction>
</comment>
<dbReference type="RefSeq" id="WP_214169588.1">
    <property type="nucleotide sequence ID" value="NZ_JAHCVJ010000001.1"/>
</dbReference>
<keyword evidence="13" id="KW-1185">Reference proteome</keyword>
<evidence type="ECO:0000256" key="2">
    <source>
        <dbReference type="ARBA" id="ARBA00009288"/>
    </source>
</evidence>
<evidence type="ECO:0000313" key="13">
    <source>
        <dbReference type="Proteomes" id="UP000811899"/>
    </source>
</evidence>
<evidence type="ECO:0000256" key="6">
    <source>
        <dbReference type="ARBA" id="ARBA00022729"/>
    </source>
</evidence>
<comment type="similarity">
    <text evidence="2">Belongs to the cytochrome c-552 family.</text>
</comment>
<keyword evidence="6 11" id="KW-0732">Signal</keyword>
<protein>
    <recommendedName>
        <fullName evidence="3">nitrite reductase (cytochrome; ammonia-forming)</fullName>
        <ecNumber evidence="3">1.7.2.2</ecNumber>
    </recommendedName>
</protein>